<accession>A0A927RLK2</accession>
<dbReference type="GO" id="GO:0016491">
    <property type="term" value="F:oxidoreductase activity"/>
    <property type="evidence" value="ECO:0007669"/>
    <property type="project" value="UniProtKB-KW"/>
</dbReference>
<dbReference type="InterPro" id="IPR008254">
    <property type="entry name" value="Flavodoxin/NO_synth"/>
</dbReference>
<organism evidence="3 4">
    <name type="scientific">Actinopolymorpha pittospori</name>
    <dbReference type="NCBI Taxonomy" id="648752"/>
    <lineage>
        <taxon>Bacteria</taxon>
        <taxon>Bacillati</taxon>
        <taxon>Actinomycetota</taxon>
        <taxon>Actinomycetes</taxon>
        <taxon>Propionibacteriales</taxon>
        <taxon>Actinopolymorphaceae</taxon>
        <taxon>Actinopolymorpha</taxon>
    </lineage>
</organism>
<dbReference type="GO" id="GO:0010181">
    <property type="term" value="F:FMN binding"/>
    <property type="evidence" value="ECO:0007669"/>
    <property type="project" value="InterPro"/>
</dbReference>
<reference evidence="3" key="1">
    <citation type="submission" date="2020-10" db="EMBL/GenBank/DDBJ databases">
        <title>Sequencing the genomes of 1000 actinobacteria strains.</title>
        <authorList>
            <person name="Klenk H.-P."/>
        </authorList>
    </citation>
    <scope>NUCLEOTIDE SEQUENCE</scope>
    <source>
        <strain evidence="3">DSM 45354</strain>
    </source>
</reference>
<dbReference type="InterPro" id="IPR026816">
    <property type="entry name" value="Flavodoxin_dom"/>
</dbReference>
<feature type="region of interest" description="Disordered" evidence="1">
    <location>
        <begin position="87"/>
        <end position="108"/>
    </location>
</feature>
<dbReference type="PROSITE" id="PS50902">
    <property type="entry name" value="FLAVODOXIN_LIKE"/>
    <property type="match status" value="1"/>
</dbReference>
<feature type="domain" description="Flavodoxin-like" evidence="2">
    <location>
        <begin position="5"/>
        <end position="160"/>
    </location>
</feature>
<dbReference type="InterPro" id="IPR029039">
    <property type="entry name" value="Flavoprotein-like_sf"/>
</dbReference>
<proteinExistence type="predicted"/>
<dbReference type="SUPFAM" id="SSF52218">
    <property type="entry name" value="Flavoproteins"/>
    <property type="match status" value="1"/>
</dbReference>
<dbReference type="Pfam" id="PF12724">
    <property type="entry name" value="Flavodoxin_5"/>
    <property type="match status" value="1"/>
</dbReference>
<evidence type="ECO:0000256" key="1">
    <source>
        <dbReference type="SAM" id="MobiDB-lite"/>
    </source>
</evidence>
<gene>
    <name evidence="3" type="ORF">HEB94_004771</name>
</gene>
<dbReference type="RefSeq" id="WP_192751793.1">
    <property type="nucleotide sequence ID" value="NZ_BAABJL010000040.1"/>
</dbReference>
<keyword evidence="3" id="KW-0560">Oxidoreductase</keyword>
<evidence type="ECO:0000313" key="4">
    <source>
        <dbReference type="Proteomes" id="UP000638648"/>
    </source>
</evidence>
<evidence type="ECO:0000313" key="3">
    <source>
        <dbReference type="EMBL" id="MBE1607923.1"/>
    </source>
</evidence>
<dbReference type="EC" id="1.3.5.3" evidence="3"/>
<dbReference type="Gene3D" id="3.40.50.360">
    <property type="match status" value="1"/>
</dbReference>
<dbReference type="EMBL" id="JADBEM010000001">
    <property type="protein sequence ID" value="MBE1607923.1"/>
    <property type="molecule type" value="Genomic_DNA"/>
</dbReference>
<sequence length="178" mass="18881">MTTRVLVAYATRNRGTAGIAERIGADLISEGLEVKVAPAKAVHSVAGYDAFVLGGAMHGGRWAHDARSFAERFGPQLADRPVWLLSSGPAGRPAGNHDDEPGGAADVPAGRVHARDLKRFGGRLRADPEGLLGLVRRTRHRGHTGDREEQEIDNWAHEVAAELGFGDASSPSGRQPPS</sequence>
<comment type="caution">
    <text evidence="3">The sequence shown here is derived from an EMBL/GenBank/DDBJ whole genome shotgun (WGS) entry which is preliminary data.</text>
</comment>
<keyword evidence="4" id="KW-1185">Reference proteome</keyword>
<protein>
    <submittedName>
        <fullName evidence="3">Menaquinone-dependent protoporphyrinogen oxidase</fullName>
        <ecNumber evidence="3">1.3.5.3</ecNumber>
    </submittedName>
</protein>
<dbReference type="AlphaFoldDB" id="A0A927RLK2"/>
<name>A0A927RLK2_9ACTN</name>
<dbReference type="Proteomes" id="UP000638648">
    <property type="component" value="Unassembled WGS sequence"/>
</dbReference>
<evidence type="ECO:0000259" key="2">
    <source>
        <dbReference type="PROSITE" id="PS50902"/>
    </source>
</evidence>